<feature type="transmembrane region" description="Helical" evidence="1">
    <location>
        <begin position="82"/>
        <end position="100"/>
    </location>
</feature>
<reference evidence="2 3" key="1">
    <citation type="submission" date="2015-11" db="EMBL/GenBank/DDBJ databases">
        <authorList>
            <person name="Zhang Y."/>
            <person name="Guo Z."/>
        </authorList>
    </citation>
    <scope>NUCLEOTIDE SEQUENCE [LARGE SCALE GENOMIC DNA]</scope>
    <source>
        <strain evidence="2 3">YFY001</strain>
    </source>
</reference>
<dbReference type="KEGG" id="jte:ASJ30_00600"/>
<dbReference type="RefSeq" id="WP_072623394.1">
    <property type="nucleotide sequence ID" value="NZ_CP013290.1"/>
</dbReference>
<evidence type="ECO:0000313" key="3">
    <source>
        <dbReference type="Proteomes" id="UP000182938"/>
    </source>
</evidence>
<name>A0A1L3MD31_9MICO</name>
<dbReference type="EMBL" id="CP013290">
    <property type="protein sequence ID" value="APH00215.1"/>
    <property type="molecule type" value="Genomic_DNA"/>
</dbReference>
<keyword evidence="1" id="KW-1133">Transmembrane helix</keyword>
<accession>A0A1L3MD31</accession>
<gene>
    <name evidence="2" type="ORF">ASJ30_00600</name>
</gene>
<proteinExistence type="predicted"/>
<evidence type="ECO:0000313" key="2">
    <source>
        <dbReference type="EMBL" id="APH00215.1"/>
    </source>
</evidence>
<keyword evidence="3" id="KW-1185">Reference proteome</keyword>
<keyword evidence="1" id="KW-0472">Membrane</keyword>
<dbReference type="AlphaFoldDB" id="A0A1L3MD31"/>
<sequence>MALRSAESVQTAPVAALGLIGGYLTARESGIRPLGGVVLGVAGLFAGRSWLAKTDPATTAVLSAIYLGGFGASHPLAKKVGAWPAVLGVAAASAAASYALSDRR</sequence>
<evidence type="ECO:0000256" key="1">
    <source>
        <dbReference type="SAM" id="Phobius"/>
    </source>
</evidence>
<protein>
    <submittedName>
        <fullName evidence="2">Uncharacterized protein</fullName>
    </submittedName>
</protein>
<feature type="transmembrane region" description="Helical" evidence="1">
    <location>
        <begin position="31"/>
        <end position="51"/>
    </location>
</feature>
<dbReference type="Proteomes" id="UP000182938">
    <property type="component" value="Chromosome"/>
</dbReference>
<organism evidence="2 3">
    <name type="scientific">Janibacter indicus</name>
    <dbReference type="NCBI Taxonomy" id="857417"/>
    <lineage>
        <taxon>Bacteria</taxon>
        <taxon>Bacillati</taxon>
        <taxon>Actinomycetota</taxon>
        <taxon>Actinomycetes</taxon>
        <taxon>Micrococcales</taxon>
        <taxon>Intrasporangiaceae</taxon>
        <taxon>Janibacter</taxon>
    </lineage>
</organism>
<keyword evidence="1" id="KW-0812">Transmembrane</keyword>